<evidence type="ECO:0000256" key="1">
    <source>
        <dbReference type="SAM" id="Coils"/>
    </source>
</evidence>
<name>A0A381ZV50_9ZZZZ</name>
<proteinExistence type="predicted"/>
<reference evidence="2" key="1">
    <citation type="submission" date="2018-05" db="EMBL/GenBank/DDBJ databases">
        <authorList>
            <person name="Lanie J.A."/>
            <person name="Ng W.-L."/>
            <person name="Kazmierczak K.M."/>
            <person name="Andrzejewski T.M."/>
            <person name="Davidsen T.M."/>
            <person name="Wayne K.J."/>
            <person name="Tettelin H."/>
            <person name="Glass J.I."/>
            <person name="Rusch D."/>
            <person name="Podicherti R."/>
            <person name="Tsui H.-C.T."/>
            <person name="Winkler M.E."/>
        </authorList>
    </citation>
    <scope>NUCLEOTIDE SEQUENCE</scope>
</reference>
<keyword evidence="1" id="KW-0175">Coiled coil</keyword>
<sequence>VYIPEPVVEYKSTSRVDSWPITSLRALVAALNQMGCTVNGKHSELEALNRADSRFSQAMRQLRDNSRHGNLQQTEETIAQINEVEAAAEELRSAQEAADASRPKAIRASSSTGRDYELSLVAGSYVVQYEETEVFVDGRLDRVERDSEARKFVHELTHSYCIANEEHKDMVSGESVKLGRVSEDLKDQLRSASRIMDQWQRVQETTRIRNLIRERKEFLKSEAEKLGHRTEVHDFEDEVCLVVIDDGTKLNEIRQKEQESKIKGRGG</sequence>
<protein>
    <submittedName>
        <fullName evidence="2">Uncharacterized protein</fullName>
    </submittedName>
</protein>
<gene>
    <name evidence="2" type="ORF">METZ01_LOCUS145477</name>
</gene>
<evidence type="ECO:0000313" key="2">
    <source>
        <dbReference type="EMBL" id="SVA92623.1"/>
    </source>
</evidence>
<feature type="non-terminal residue" evidence="2">
    <location>
        <position position="1"/>
    </location>
</feature>
<feature type="coiled-coil region" evidence="1">
    <location>
        <begin position="71"/>
        <end position="101"/>
    </location>
</feature>
<dbReference type="EMBL" id="UINC01022621">
    <property type="protein sequence ID" value="SVA92623.1"/>
    <property type="molecule type" value="Genomic_DNA"/>
</dbReference>
<organism evidence="2">
    <name type="scientific">marine metagenome</name>
    <dbReference type="NCBI Taxonomy" id="408172"/>
    <lineage>
        <taxon>unclassified sequences</taxon>
        <taxon>metagenomes</taxon>
        <taxon>ecological metagenomes</taxon>
    </lineage>
</organism>
<dbReference type="AlphaFoldDB" id="A0A381ZV50"/>
<accession>A0A381ZV50</accession>